<keyword evidence="2" id="KW-1185">Reference proteome</keyword>
<reference evidence="1" key="1">
    <citation type="submission" date="2016-06" db="EMBL/GenBank/DDBJ databases">
        <title>Pandoraea oxalativorans DSM 23570 Genome Sequencing.</title>
        <authorList>
            <person name="Ee R."/>
            <person name="Lim Y.-L."/>
            <person name="Yong D."/>
            <person name="Yin W.-F."/>
            <person name="Chan K.-G."/>
        </authorList>
    </citation>
    <scope>NUCLEOTIDE SEQUENCE</scope>
    <source>
        <strain evidence="1">DSM 23570</strain>
    </source>
</reference>
<protein>
    <submittedName>
        <fullName evidence="1">DUF4865 domain-containing protein</fullName>
    </submittedName>
</protein>
<organism evidence="1 2">
    <name type="scientific">Pandoraea oxalativorans</name>
    <dbReference type="NCBI Taxonomy" id="573737"/>
    <lineage>
        <taxon>Bacteria</taxon>
        <taxon>Pseudomonadati</taxon>
        <taxon>Pseudomonadota</taxon>
        <taxon>Betaproteobacteria</taxon>
        <taxon>Burkholderiales</taxon>
        <taxon>Burkholderiaceae</taxon>
        <taxon>Pandoraea</taxon>
    </lineage>
</organism>
<proteinExistence type="predicted"/>
<dbReference type="InterPro" id="IPR032349">
    <property type="entry name" value="DUF4865"/>
</dbReference>
<dbReference type="PATRIC" id="fig|573737.6.peg.3136"/>
<evidence type="ECO:0000313" key="2">
    <source>
        <dbReference type="Proteomes" id="UP000035050"/>
    </source>
</evidence>
<dbReference type="OrthoDB" id="2065010at2"/>
<accession>A0A0E3U6D1</accession>
<dbReference type="AlphaFoldDB" id="A0A0E3U6D1"/>
<dbReference type="KEGG" id="pox:MB84_11320"/>
<sequence>MLTAHYLHRLPADYDLNAIRARGKTRGALWDAAPDLYFKGFLLREAGKYGATENSYSSLYLWRSDQAFADFLLADRYRNVTASFGRAAIETRVVLDARRGHAQQTRFVFEEAVDIMRDADLGQAFLREVARHATTAVRPGLVASVTALDTLNWRVSRYVLAESLDARPSDDAIAYEAVHLSSPLLHTLAEGRSS</sequence>
<evidence type="ECO:0000313" key="1">
    <source>
        <dbReference type="EMBL" id="AKC69939.1"/>
    </source>
</evidence>
<dbReference type="RefSeq" id="WP_046291204.1">
    <property type="nucleotide sequence ID" value="NZ_CP011253.3"/>
</dbReference>
<dbReference type="Pfam" id="PF16157">
    <property type="entry name" value="DUF4865"/>
    <property type="match status" value="1"/>
</dbReference>
<dbReference type="HOGENOM" id="CLU_087283_0_0_4"/>
<dbReference type="EMBL" id="CP011253">
    <property type="protein sequence ID" value="AKC69939.1"/>
    <property type="molecule type" value="Genomic_DNA"/>
</dbReference>
<name>A0A0E3U6D1_9BURK</name>
<dbReference type="Proteomes" id="UP000035050">
    <property type="component" value="Chromosome"/>
</dbReference>
<gene>
    <name evidence="1" type="ORF">MB84_11320</name>
</gene>